<reference evidence="1 2" key="1">
    <citation type="submission" date="2020-04" db="EMBL/GenBank/DDBJ databases">
        <title>Flammeovirga sp. SR4, a novel species isolated from seawater.</title>
        <authorList>
            <person name="Wang X."/>
        </authorList>
    </citation>
    <scope>NUCLEOTIDE SEQUENCE [LARGE SCALE GENOMIC DNA]</scope>
    <source>
        <strain evidence="1 2">ATCC 23126</strain>
    </source>
</reference>
<dbReference type="Proteomes" id="UP000576082">
    <property type="component" value="Unassembled WGS sequence"/>
</dbReference>
<dbReference type="RefSeq" id="WP_169658033.1">
    <property type="nucleotide sequence ID" value="NZ_JABANE010000048.1"/>
</dbReference>
<dbReference type="NCBIfam" id="TIGR02167">
    <property type="entry name" value="Liste_lipo_26"/>
    <property type="match status" value="3"/>
</dbReference>
<proteinExistence type="predicted"/>
<gene>
    <name evidence="1" type="ORF">HHU12_17505</name>
</gene>
<dbReference type="SUPFAM" id="SSF141571">
    <property type="entry name" value="Pentapeptide repeat-like"/>
    <property type="match status" value="1"/>
</dbReference>
<sequence>MKKTLFIIISLLGISVSTQSQNTEDYFIFVIEEEGSTTSFYANTLSFFEIDWENNNKWEKVTTEGLERISYKYVTAPDTIKIRGVLNEFRAPNDIIDVVQWGNVGFNSLKMAFRKCHKLVEFSATDTPNLSMVRSMNKAFASSKKFNGDLSNWDVSNITTMNNAFFGADAFNGDISTWDVSSVEDMRFMFTRAYNFNCDISNWDVSKVKNMRSMFNNAKNFNIDLSGWDISSAENINSMFFEASSFNQDLSGWNISNVYKMFDIFKGTIIPTKTYDKILISWASQDVQDSVSFAISTTYCDGDAMDARRNLVYDHNWNIKDHGPCDDYNFIFEVEGNAYDSIEFHAQSVNTFYVDWENNDKWEEVNTDSLLISVSHYFEEKPDTIKIKGDLNKFEAPKNSIDVIQWGDLAFTTMDFMFHKCKLITDFSAQDTPNLSRVSSMKYTFASTSLFNGDISNWDVSNVVSMRSTFANAKHFNANISDWDVSSVQNMKSLFYNASSFNSDISEWDVSSVTNMANMFYQTYQFTTDNYDNLLREWSKLPLQKNVKFVVYTPYCNSENERQSIVDNYGWEIHDGGSDCSSTFNSSNRTKTNGMIKDELDLTSGFFEGDIYWLLYDFNGNIIDTGYSYLKKGEKLKWWEFQKNFNQAGILKVYDTNERVSIIKFIKQP</sequence>
<dbReference type="InterPro" id="IPR005046">
    <property type="entry name" value="DUF285"/>
</dbReference>
<dbReference type="EMBL" id="JABANE010000048">
    <property type="protein sequence ID" value="NME69776.1"/>
    <property type="molecule type" value="Genomic_DNA"/>
</dbReference>
<dbReference type="InterPro" id="IPR011889">
    <property type="entry name" value="Liste_lipo_26"/>
</dbReference>
<evidence type="ECO:0000313" key="2">
    <source>
        <dbReference type="Proteomes" id="UP000576082"/>
    </source>
</evidence>
<dbReference type="Pfam" id="PF03382">
    <property type="entry name" value="DUF285"/>
    <property type="match status" value="2"/>
</dbReference>
<accession>A0A7X9XAK9</accession>
<evidence type="ECO:0000313" key="1">
    <source>
        <dbReference type="EMBL" id="NME69776.1"/>
    </source>
</evidence>
<dbReference type="AlphaFoldDB" id="A0A7X9XAK9"/>
<comment type="caution">
    <text evidence="1">The sequence shown here is derived from an EMBL/GenBank/DDBJ whole genome shotgun (WGS) entry which is preliminary data.</text>
</comment>
<keyword evidence="2" id="KW-1185">Reference proteome</keyword>
<name>A0A7X9XAK9_9BACT</name>
<organism evidence="1 2">
    <name type="scientific">Flammeovirga aprica JL-4</name>
    <dbReference type="NCBI Taxonomy" id="694437"/>
    <lineage>
        <taxon>Bacteria</taxon>
        <taxon>Pseudomonadati</taxon>
        <taxon>Bacteroidota</taxon>
        <taxon>Cytophagia</taxon>
        <taxon>Cytophagales</taxon>
        <taxon>Flammeovirgaceae</taxon>
        <taxon>Flammeovirga</taxon>
    </lineage>
</organism>
<protein>
    <submittedName>
        <fullName evidence="1">DUF285 domain-containing protein</fullName>
    </submittedName>
</protein>